<protein>
    <submittedName>
        <fullName evidence="1">Uncharacterized protein</fullName>
    </submittedName>
</protein>
<keyword evidence="2" id="KW-1185">Reference proteome</keyword>
<accession>A0ACC1MMC7</accession>
<dbReference type="Proteomes" id="UP001143910">
    <property type="component" value="Unassembled WGS sequence"/>
</dbReference>
<comment type="caution">
    <text evidence="1">The sequence shown here is derived from an EMBL/GenBank/DDBJ whole genome shotgun (WGS) entry which is preliminary data.</text>
</comment>
<reference evidence="1" key="1">
    <citation type="submission" date="2022-08" db="EMBL/GenBank/DDBJ databases">
        <title>Genome Sequence of Lecanicillium fungicola.</title>
        <authorList>
            <person name="Buettner E."/>
        </authorList>
    </citation>
    <scope>NUCLEOTIDE SEQUENCE</scope>
    <source>
        <strain evidence="1">Babe33</strain>
    </source>
</reference>
<dbReference type="EMBL" id="JANJQO010002294">
    <property type="protein sequence ID" value="KAJ2967434.1"/>
    <property type="molecule type" value="Genomic_DNA"/>
</dbReference>
<gene>
    <name evidence="1" type="ORF">NQ176_g9662</name>
</gene>
<evidence type="ECO:0000313" key="2">
    <source>
        <dbReference type="Proteomes" id="UP001143910"/>
    </source>
</evidence>
<organism evidence="1 2">
    <name type="scientific">Zarea fungicola</name>
    <dbReference type="NCBI Taxonomy" id="93591"/>
    <lineage>
        <taxon>Eukaryota</taxon>
        <taxon>Fungi</taxon>
        <taxon>Dikarya</taxon>
        <taxon>Ascomycota</taxon>
        <taxon>Pezizomycotina</taxon>
        <taxon>Sordariomycetes</taxon>
        <taxon>Hypocreomycetidae</taxon>
        <taxon>Hypocreales</taxon>
        <taxon>Cordycipitaceae</taxon>
        <taxon>Zarea</taxon>
    </lineage>
</organism>
<name>A0ACC1MMC7_9HYPO</name>
<evidence type="ECO:0000313" key="1">
    <source>
        <dbReference type="EMBL" id="KAJ2967434.1"/>
    </source>
</evidence>
<sequence length="165" mass="18611">MYHNADTPRRSPSMASISSIGSSWSDLDDTTTETGNNLNTDAAVAEPVNCHRCPSPECPLVRDRQNSATSVRSCEDMSANEAQDLWFCMLELQECYGCYNSTRIDLALEAGEDAISFMPNRFIIDILNNSLRDLPDEGWNKLYRCLDHQSSSEKSKNKLKFWSKT</sequence>
<proteinExistence type="predicted"/>